<dbReference type="Proteomes" id="UP000029052">
    <property type="component" value="Unassembled WGS sequence"/>
</dbReference>
<proteinExistence type="predicted"/>
<gene>
    <name evidence="1" type="ORF">BMAGN_1542</name>
</gene>
<protein>
    <submittedName>
        <fullName evidence="1">Putative Bacteriophage CII protein</fullName>
    </submittedName>
</protein>
<sequence length="74" mass="8342">MSTRTLIEQIIGDIQAEIAGWEADWQFMEDMNTNIVDAGETIETISTAMVRKCYRRIGEAKENNLDDTSEEGDA</sequence>
<dbReference type="EMBL" id="JGZB01000009">
    <property type="protein sequence ID" value="KFI67732.1"/>
    <property type="molecule type" value="Genomic_DNA"/>
</dbReference>
<keyword evidence="2" id="KW-1185">Reference proteome</keyword>
<accession>A0A087B9N2</accession>
<dbReference type="RefSeq" id="WP_022860384.1">
    <property type="nucleotide sequence ID" value="NZ_JGZB01000009.1"/>
</dbReference>
<name>A0A087B9N2_9BIFI</name>
<evidence type="ECO:0000313" key="1">
    <source>
        <dbReference type="EMBL" id="KFI67732.1"/>
    </source>
</evidence>
<evidence type="ECO:0000313" key="2">
    <source>
        <dbReference type="Proteomes" id="UP000029052"/>
    </source>
</evidence>
<organism evidence="1 2">
    <name type="scientific">Bifidobacterium magnum</name>
    <dbReference type="NCBI Taxonomy" id="1692"/>
    <lineage>
        <taxon>Bacteria</taxon>
        <taxon>Bacillati</taxon>
        <taxon>Actinomycetota</taxon>
        <taxon>Actinomycetes</taxon>
        <taxon>Bifidobacteriales</taxon>
        <taxon>Bifidobacteriaceae</taxon>
        <taxon>Bifidobacterium</taxon>
    </lineage>
</organism>
<reference evidence="1 2" key="1">
    <citation type="submission" date="2014-03" db="EMBL/GenBank/DDBJ databases">
        <title>Genomics of Bifidobacteria.</title>
        <authorList>
            <person name="Ventura M."/>
            <person name="Milani C."/>
            <person name="Lugli G.A."/>
        </authorList>
    </citation>
    <scope>NUCLEOTIDE SEQUENCE [LARGE SCALE GENOMIC DNA]</scope>
    <source>
        <strain evidence="1 2">LMG 11591</strain>
    </source>
</reference>
<comment type="caution">
    <text evidence="1">The sequence shown here is derived from an EMBL/GenBank/DDBJ whole genome shotgun (WGS) entry which is preliminary data.</text>
</comment>
<dbReference type="STRING" id="1692.BMAGN_1542"/>
<dbReference type="AlphaFoldDB" id="A0A087B9N2"/>